<dbReference type="InterPro" id="IPR056747">
    <property type="entry name" value="VPS13-like_M"/>
</dbReference>
<evidence type="ECO:0000256" key="2">
    <source>
        <dbReference type="ARBA" id="ARBA00022448"/>
    </source>
</evidence>
<organism evidence="8 9">
    <name type="scientific">Oryzias sinensis</name>
    <name type="common">Chinese medaka</name>
    <dbReference type="NCBI Taxonomy" id="183150"/>
    <lineage>
        <taxon>Eukaryota</taxon>
        <taxon>Metazoa</taxon>
        <taxon>Chordata</taxon>
        <taxon>Craniata</taxon>
        <taxon>Vertebrata</taxon>
        <taxon>Euteleostomi</taxon>
        <taxon>Actinopterygii</taxon>
        <taxon>Neopterygii</taxon>
        <taxon>Teleostei</taxon>
        <taxon>Neoteleostei</taxon>
        <taxon>Acanthomorphata</taxon>
        <taxon>Ovalentaria</taxon>
        <taxon>Atherinomorphae</taxon>
        <taxon>Beloniformes</taxon>
        <taxon>Adrianichthyidae</taxon>
        <taxon>Oryziinae</taxon>
        <taxon>Oryzias</taxon>
    </lineage>
</organism>
<dbReference type="GO" id="GO:0006869">
    <property type="term" value="P:lipid transport"/>
    <property type="evidence" value="ECO:0007669"/>
    <property type="project" value="UniProtKB-KW"/>
</dbReference>
<keyword evidence="9" id="KW-1185">Reference proteome</keyword>
<dbReference type="Proteomes" id="UP000694383">
    <property type="component" value="Unplaced"/>
</dbReference>
<feature type="region of interest" description="Disordered" evidence="4">
    <location>
        <begin position="1623"/>
        <end position="1648"/>
    </location>
</feature>
<feature type="region of interest" description="Disordered" evidence="4">
    <location>
        <begin position="295"/>
        <end position="316"/>
    </location>
</feature>
<dbReference type="InterPro" id="IPR039782">
    <property type="entry name" value="VPS13B"/>
</dbReference>
<protein>
    <submittedName>
        <fullName evidence="8">Vacuolar protein sorting 13 homolog B</fullName>
    </submittedName>
</protein>
<proteinExistence type="inferred from homology"/>
<reference evidence="8" key="2">
    <citation type="submission" date="2025-09" db="UniProtKB">
        <authorList>
            <consortium name="Ensembl"/>
        </authorList>
    </citation>
    <scope>IDENTIFICATION</scope>
</reference>
<dbReference type="PANTHER" id="PTHR12517">
    <property type="entry name" value="VACUOLAR PROTEIN SORTING-ASSOCIATED PROTEIN 13B"/>
    <property type="match status" value="1"/>
</dbReference>
<feature type="domain" description="Vacuolar protein sorting-associated protein 13 VPS13 adaptor binding" evidence="7">
    <location>
        <begin position="2385"/>
        <end position="2463"/>
    </location>
</feature>
<comment type="similarity">
    <text evidence="1">Belongs to the VPS13 family.</text>
</comment>
<feature type="domain" description="VPS13-like middle region" evidence="6">
    <location>
        <begin position="1349"/>
        <end position="2320"/>
    </location>
</feature>
<evidence type="ECO:0000313" key="8">
    <source>
        <dbReference type="Ensembl" id="ENSOSIP00000025120.1"/>
    </source>
</evidence>
<evidence type="ECO:0000256" key="3">
    <source>
        <dbReference type="ARBA" id="ARBA00023055"/>
    </source>
</evidence>
<keyword evidence="2" id="KW-0813">Transport</keyword>
<dbReference type="InterPro" id="IPR026854">
    <property type="entry name" value="VPS13_N"/>
</dbReference>
<feature type="domain" description="Chorein N-terminal" evidence="5">
    <location>
        <begin position="323"/>
        <end position="901"/>
    </location>
</feature>
<evidence type="ECO:0000256" key="1">
    <source>
        <dbReference type="ARBA" id="ARBA00006545"/>
    </source>
</evidence>
<dbReference type="Pfam" id="PF12624">
    <property type="entry name" value="VPS13_N"/>
    <property type="match status" value="3"/>
</dbReference>
<dbReference type="InterPro" id="IPR009543">
    <property type="entry name" value="VPS13_VAB"/>
</dbReference>
<name>A0A8C7Y918_9TELE</name>
<feature type="compositionally biased region" description="Polar residues" evidence="4">
    <location>
        <begin position="1064"/>
        <end position="1076"/>
    </location>
</feature>
<dbReference type="GeneTree" id="ENSGT00940000154684"/>
<sequence length="3606" mass="397802">MLESYVTPLLMSYVNKYIKNLKPSDLQLSLWGGDVVLSKLDLKLDVLEQELKLPFTFMSGHIHELRIHVPWTKLGSESVVITINTMECILKLRDGAQDDHDSTSSSTSRSASDSSKAVAKPRRLQQVAPSDPDLPPGYVQSLIRRVVNNVNIVVNNLILKYVEDDIVLSVNITSAECYTVDDIWERAFMDITTPDLVLRKVINFTDCTVCLDKRNASGKIEFYQDPLLYKCSFRTRLHCTYDNINSKIPSAVKIHTMLESLKLSITDQQLPMFIRILELIIALYYGEIGQKEAEGEEGLSHGGESGASSPGESVGEDQGWVSWAWSFIPAIVAEEGEDGIYQQREIGGNPNSPQQHMTRDPIVSIGLYCTKASITFKLTETQSESSYYSPQKVKSREVLCVEQEGITVEVLMMGEPFFDCQIGFVGCRAICLKSIMGVRDFEENINRREEDAVFLSCGDSLSMKGMTYLTNSLFDYRSPENNGVRAEFILDAANHKETYTEIAGMQRFGAFYMDYLYTMENSGGKGSQEFLVSGMEEAVAAVEETSIKRLVVGPLNIKLHSSAIHRILKMITCAMDHEYVSYCRPQPETVKESTGPATPEEISDLEEFIPTRLTCLTLLQVSVTVSMAEFNLLHTLMPVIMVSVPVFHPTHPLPSVQFQVERVNVEHSVPMYAPKLVSALSSLSQPPDNLLHHCYAHLYLKVFGFQAGLTCRDVTGDFRPLIPIIPSFSTALYGKLIQLPALWSKRSSVPTTECILELPHFTIQATRAQTLLLQAIYQSWTHSMVNGSPVTLSESLLSEVFKVPGVRYPGPSPTLEGLVQNVELKFCSRAMVKCASGTVGAVKVCARTPGVYSLKEKLVPLIQGPSDTKDLYMSRWLNEIRKPESLLAPDLLVFSVQVPQQGDDCRHSGKHLARSTFSCFSETLPGFVSFLSFTHKNITVVLCLPGDAFPWTISLSQFSIYTLLGQQQSLSLLEPMGCTSTLAVTSKVQSSSEGRPSFVVCLHVDLQPVHVKCSNPQVQLLYELLLSWSSTWARLQRLVSLRQTPSAPEPPAGAAPSSPVRSSTGTALPDTSTCSPSADFGSPTEGDSVPAADDGPFADTVTLEQKTSSIEGTSGKVSLWMQWMLPKVTVQLFAPEPGARKTEICVVGELEDLSASVDVQDVYTKIKCKVGSFNIDHYRFRFETGLHSLPHESVFLFFVTDGQTAAKVLEGSHQQHGFLSITYTQAVTKNVRHKLITRPERPSRSGVSAAADPLLDSSPQYLREILLTAQPFDVVLSFPLLATAAGVFQVTVPRRCKEYGKSAGQPMRSHALSSRSLPLIYINTSVIRIFSGNKGSKMQQTGCVNMKKENTLVLKLGSLSMAPQADNPLTRTVLRKDIYQHALNLGILRDPGSEVEDRQYQVDLQSINIGTAQWEQLKPEKEGLKGGAAVESERSSQNPALEWNMASSIRRHQERRAIVTPILTDFSVRVTAAPAIIFSKSLPLESGPTEEVVVCGHSLEVNVTSSLDLYLSVAQIHLLQQLFKDNMVDLEASEKNTERSSQEPAAGADSSPRHSGAGHDSGFGSDSARIRIVQIEQQSGASHHCIARPSRKSTITKNLSFIPFDIFVTASKLSLMTYSCCSPPKSISTSSDTPSTPEKKDPGEKAAPGSLATLTAEDILNSNTSHAASPLPRRSLVSLDGLPTPTRSSARQALGVTIVRQPGRRGAGDQVLEPFLFLQVAQPSVLLSCHHRKQKMELSVFDMSLRGVASDYKCLDIGKTLPEPLDYNVFWIQTVAGEADSKTGIPPPLLCLRIKDFLNGPAELTGQLSRPLKVSLTLTKLEQTKAYLKKVLSVQKWDTAAKSASAASSFHSSPTRTPQAFIPRSDPLHQGSSLALTSSIKTLARSFHRVSVHTTQMVVTMETEGHALKPSLTVSLSALTGILHVKTAPRTEVQSASLLLKLKDALVKTGLRNHSRVLLGPFSCSSSVEARWCRHSGSPGAEPGPPKLLLDLKGGLLQIFWGQEHLNCLMLVGEHLRAYFHPHKDDLADGSSKGRACHTQPQPSPSSSSPRTEHSSDDLRTGNFQYIQDSGECLLPGPHEVVFYSETEDSPGVMLWRYPEPRVLTFVRITPVPFNTTEDPEISTADLGDVLQIPCSLEYWDELQQAFVLYREFSLSESSACQLQLPSLSLSQQQKKLVASDLWRIVLNHSGEGGDEQSSDSECGSQAACDQLVSPTALAACARVDSCFATWFVPALGVSIQLAQLEVRLCHHLEQLGTVPCRKLRPFLPDRKLPQEQEFLVIAAREPQLFVHQWDTGPRYCQEFSFSTQLDCKLLEYRNLTHLQLLQPCVLQASLTSCPQSTSLDVNVFVDPVFINIGQYAIHTLDTALLSWQQNGNADAEEPLYSHYVICNDTHETLRFGQVDTDENVLLPSLHSHQYSWRSHKSSQLLHICIEGWGNWRWSEPFSVDNVGMLLRTIQYKGRTASLIIKVLQLSGVQKQVIICGRQVMCSYLTEDIELRVVQHYVGPDGQTVVKEHCNCLDAGTKLPSYVLEDTELTELSVKARGDEDWSQDVQLETKDKGTSSSVVQVGCSGGSLLFVWCTLITTEADSPMQQRVIFSPLFIMRSHLPDPIVIHIEKRNLGLKESQLIQGQGHQEPLLNTEAHLNHHLTFQAREDEDASLCAVPISTNLIKQILSKAEQEDKPELLLSDFYGPKTTTDPPWPYVTKDPDRSVMEPLAQWDSPMQVKLSRWKSGLNTLLVELLPWALLVNSSQWDLWLFEGETIVLQIPAGKVIVPPNFKQEAFQIGVYWAPTNTVHKSPALKLVHDLTSPRWKEGFSSVVVTLDEEGYVDVDITLGAFPGKQKLCQFTVSSVVRHGIQILQIEDRTILVNNTPYTIHCSPLLTAQELGGDEQVRPVFFTVKHSAVNVGCLNPPSCTAVGFPLPLRHMLLSFPPGLDVTVGSTAWSLPAPVRPDFPRQSVSVPVDQDCQGGLCSRAIVLTYQEHLGVTYITLSEDPCPRMLIQNRCPVHLLFRENVKETPRAEVYCRRLPANSSLHHELYHHVSGFPDCRQKETLPTVQLKSTLDQSPTEWTNPIDINYPGTQVVFLPGFGCLYTDVSYDGGTLVLSLAPEGSVDAMTHQHSRYVTLPPTPATFRVSAAVTDDITSTSGSVELLRLTLTKLLLSSAPAGSSLASEPAADSGVAAASASSLIEVCCSSLQVDNQLYNRTSFHFPVLLCQDQRGGVEPAALWSIDNNPTESPEALEEFRRSCFLQLRMTMDRRSVEEVKLFPRLSVTFQLQPARVYLEDTFVYYVRTLFHTYMPDRAVSREPRAGSLLPEQVHQSVMALVHPVRLQRLTIQPVNLLVSIHASLKLYIASDHTPLSFSGFERGPLCTTARQLVHALAMHYAAGALFRAGWVVGSLEILGSPASLVRSIGNGVSDFFRLPYEGLTRGPGAFVSGVSRGTTSFVKHISKGTLTSITNLATSLARNMDRLSLDEEHYTRQEEWRRQLPESLGDGLRQGLSRLGISLLGAIAGIVDQPMQNFQRNCESQSSAGTKAKGVISGVGKGIVGVFTKPIGGAAELVSQTGYGILHGAGLWQLPKQLYQPAEEKFALSPNSHLKYVW</sequence>
<dbReference type="Pfam" id="PF25033">
    <property type="entry name" value="VPS13_M"/>
    <property type="match status" value="1"/>
</dbReference>
<reference evidence="8" key="1">
    <citation type="submission" date="2025-08" db="UniProtKB">
        <authorList>
            <consortium name="Ensembl"/>
        </authorList>
    </citation>
    <scope>IDENTIFICATION</scope>
</reference>
<feature type="domain" description="Chorein N-terminal" evidence="5">
    <location>
        <begin position="1"/>
        <end position="289"/>
    </location>
</feature>
<evidence type="ECO:0000259" key="7">
    <source>
        <dbReference type="Pfam" id="PF25036"/>
    </source>
</evidence>
<dbReference type="Pfam" id="PF25036">
    <property type="entry name" value="VPS13_VAB"/>
    <property type="match status" value="1"/>
</dbReference>
<evidence type="ECO:0000256" key="4">
    <source>
        <dbReference type="SAM" id="MobiDB-lite"/>
    </source>
</evidence>
<feature type="domain" description="Chorein N-terminal" evidence="5">
    <location>
        <begin position="942"/>
        <end position="1321"/>
    </location>
</feature>
<feature type="compositionally biased region" description="Low complexity" evidence="4">
    <location>
        <begin position="1054"/>
        <end position="1063"/>
    </location>
</feature>
<feature type="region of interest" description="Disordered" evidence="4">
    <location>
        <begin position="1044"/>
        <end position="1097"/>
    </location>
</feature>
<evidence type="ECO:0000313" key="9">
    <source>
        <dbReference type="Proteomes" id="UP000694383"/>
    </source>
</evidence>
<evidence type="ECO:0000259" key="5">
    <source>
        <dbReference type="Pfam" id="PF12624"/>
    </source>
</evidence>
<feature type="compositionally biased region" description="Low complexity" evidence="4">
    <location>
        <begin position="103"/>
        <end position="115"/>
    </location>
</feature>
<dbReference type="PANTHER" id="PTHR12517:SF0">
    <property type="entry name" value="INTERMEMBRANE LIPID TRANSFER PROTEIN VPS13B"/>
    <property type="match status" value="1"/>
</dbReference>
<feature type="region of interest" description="Disordered" evidence="4">
    <location>
        <begin position="96"/>
        <end position="132"/>
    </location>
</feature>
<evidence type="ECO:0000259" key="6">
    <source>
        <dbReference type="Pfam" id="PF25033"/>
    </source>
</evidence>
<accession>A0A8C7Y918</accession>
<dbReference type="Ensembl" id="ENSOSIT00000026504.1">
    <property type="protein sequence ID" value="ENSOSIP00000025120.1"/>
    <property type="gene ID" value="ENSOSIG00000013176.1"/>
</dbReference>
<feature type="compositionally biased region" description="Low complexity" evidence="4">
    <location>
        <begin position="1623"/>
        <end position="1636"/>
    </location>
</feature>
<keyword evidence="3" id="KW-0445">Lipid transport</keyword>
<feature type="region of interest" description="Disordered" evidence="4">
    <location>
        <begin position="2030"/>
        <end position="2059"/>
    </location>
</feature>
<feature type="region of interest" description="Disordered" evidence="4">
    <location>
        <begin position="1533"/>
        <end position="1564"/>
    </location>
</feature>